<comment type="similarity">
    <text evidence="7">Belongs to the PpiD chaperone family.</text>
</comment>
<dbReference type="EMBL" id="JBHMEA010000039">
    <property type="protein sequence ID" value="MFB9232267.1"/>
    <property type="molecule type" value="Genomic_DNA"/>
</dbReference>
<dbReference type="InterPro" id="IPR052029">
    <property type="entry name" value="PpiD_chaperone"/>
</dbReference>
<dbReference type="Gene3D" id="1.10.4030.10">
    <property type="entry name" value="Porin chaperone SurA, peptide-binding domain"/>
    <property type="match status" value="1"/>
</dbReference>
<gene>
    <name evidence="10" type="ORF">ACFFUT_10775</name>
</gene>
<dbReference type="Pfam" id="PF13624">
    <property type="entry name" value="SurA_N_3"/>
    <property type="match status" value="1"/>
</dbReference>
<evidence type="ECO:0000256" key="6">
    <source>
        <dbReference type="ARBA" id="ARBA00023186"/>
    </source>
</evidence>
<keyword evidence="2" id="KW-1003">Cell membrane</keyword>
<dbReference type="InterPro" id="IPR027304">
    <property type="entry name" value="Trigger_fact/SurA_dom_sf"/>
</dbReference>
<keyword evidence="5 8" id="KW-0472">Membrane</keyword>
<evidence type="ECO:0000256" key="8">
    <source>
        <dbReference type="SAM" id="Phobius"/>
    </source>
</evidence>
<evidence type="ECO:0000256" key="5">
    <source>
        <dbReference type="ARBA" id="ARBA00023136"/>
    </source>
</evidence>
<evidence type="ECO:0000256" key="4">
    <source>
        <dbReference type="ARBA" id="ARBA00022989"/>
    </source>
</evidence>
<dbReference type="PANTHER" id="PTHR47529">
    <property type="entry name" value="PEPTIDYL-PROLYL CIS-TRANS ISOMERASE D"/>
    <property type="match status" value="1"/>
</dbReference>
<feature type="transmembrane region" description="Helical" evidence="8">
    <location>
        <begin position="12"/>
        <end position="30"/>
    </location>
</feature>
<evidence type="ECO:0000256" key="1">
    <source>
        <dbReference type="ARBA" id="ARBA00004401"/>
    </source>
</evidence>
<keyword evidence="4 8" id="KW-1133">Transmembrane helix</keyword>
<keyword evidence="11" id="KW-1185">Reference proteome</keyword>
<reference evidence="10 11" key="1">
    <citation type="submission" date="2024-09" db="EMBL/GenBank/DDBJ databases">
        <authorList>
            <person name="Sun Q."/>
            <person name="Mori K."/>
        </authorList>
    </citation>
    <scope>NUCLEOTIDE SEQUENCE [LARGE SCALE GENOMIC DNA]</scope>
    <source>
        <strain evidence="10 11">CECT 8726</strain>
    </source>
</reference>
<dbReference type="PANTHER" id="PTHR47529:SF1">
    <property type="entry name" value="PERIPLASMIC CHAPERONE PPID"/>
    <property type="match status" value="1"/>
</dbReference>
<sequence>MTGGKTGSVSKLFVWIILLLLIVGLGGFGVSNFGGSVRSIGAVGDKEISVDDYARALQQELRAFQAQTGQTLPLQQARVFGLDQNVIQRLIATAALDNETARIGLSVGDEQVRRQLLDIAAFQGIDGQFDRDAYRFALQQSNLNEREYETRIREETARTLLQGAVIGGVEPSETFANSILNYVAERRTFTWIRLDESSLVSPLQEPSEEDLTTYYQANTADFTEPEKKRISYVWIAPDMILDTIEIDDEALRALYDSRIEEFVIPERRLIERLVFANQSDADAADQRLNSGEISFDDLVAERGLSLTDIDLGDVTKSELGAAGETLFELTEPGVTNPLSSSLGPAIFRMNGILPAQETTFEEARRSLVDEFALDRARRIIADGATNIDDLLAGGASLEEIAEETEMRLEKIDWWDGLGERIASYNSFRDAARDVNDGDFPELLELEDGGYFALRLDDLIDPTLSPIDEVRDKVVSGWENQQTEARLLELAEQLSGQIAEGVLPESLGLSGTLASDLTRDGFIEGAPDSFVTDVFGMAKGDVTIIEGFGAVYIVRLDSIDPPDQTSPDTESLQANLDQQIVQSVSQDIFEAYARALQNSAGLSLNQTAITAVNAQFP</sequence>
<dbReference type="GO" id="GO:0016853">
    <property type="term" value="F:isomerase activity"/>
    <property type="evidence" value="ECO:0007669"/>
    <property type="project" value="UniProtKB-KW"/>
</dbReference>
<keyword evidence="10" id="KW-0413">Isomerase</keyword>
<evidence type="ECO:0000256" key="7">
    <source>
        <dbReference type="ARBA" id="ARBA00038408"/>
    </source>
</evidence>
<dbReference type="SUPFAM" id="SSF54534">
    <property type="entry name" value="FKBP-like"/>
    <property type="match status" value="1"/>
</dbReference>
<name>A0ABV5JFP2_9RHOB</name>
<accession>A0ABV5JFP2</accession>
<evidence type="ECO:0000313" key="10">
    <source>
        <dbReference type="EMBL" id="MFB9232267.1"/>
    </source>
</evidence>
<comment type="subcellular location">
    <subcellularLocation>
        <location evidence="1">Cell membrane</location>
        <topology evidence="1">Single-pass type II membrane protein</topology>
    </subcellularLocation>
</comment>
<dbReference type="SUPFAM" id="SSF109998">
    <property type="entry name" value="Triger factor/SurA peptide-binding domain-like"/>
    <property type="match status" value="1"/>
</dbReference>
<keyword evidence="6" id="KW-0143">Chaperone</keyword>
<proteinExistence type="inferred from homology"/>
<dbReference type="Proteomes" id="UP001589683">
    <property type="component" value="Unassembled WGS sequence"/>
</dbReference>
<evidence type="ECO:0000313" key="11">
    <source>
        <dbReference type="Proteomes" id="UP001589683"/>
    </source>
</evidence>
<keyword evidence="3 8" id="KW-0812">Transmembrane</keyword>
<evidence type="ECO:0000256" key="3">
    <source>
        <dbReference type="ARBA" id="ARBA00022692"/>
    </source>
</evidence>
<organism evidence="10 11">
    <name type="scientific">Pseudohalocynthiibacter aestuariivivens</name>
    <dbReference type="NCBI Taxonomy" id="1591409"/>
    <lineage>
        <taxon>Bacteria</taxon>
        <taxon>Pseudomonadati</taxon>
        <taxon>Pseudomonadota</taxon>
        <taxon>Alphaproteobacteria</taxon>
        <taxon>Rhodobacterales</taxon>
        <taxon>Paracoccaceae</taxon>
        <taxon>Pseudohalocynthiibacter</taxon>
    </lineage>
</organism>
<feature type="domain" description="PpiC" evidence="9">
    <location>
        <begin position="246"/>
        <end position="364"/>
    </location>
</feature>
<dbReference type="InterPro" id="IPR000297">
    <property type="entry name" value="PPIase_PpiC"/>
</dbReference>
<comment type="caution">
    <text evidence="10">The sequence shown here is derived from an EMBL/GenBank/DDBJ whole genome shotgun (WGS) entry which is preliminary data.</text>
</comment>
<protein>
    <submittedName>
        <fullName evidence="10">Peptidyl-prolyl cis-trans isomerase</fullName>
    </submittedName>
</protein>
<dbReference type="Pfam" id="PF13145">
    <property type="entry name" value="Rotamase_2"/>
    <property type="match status" value="1"/>
</dbReference>
<evidence type="ECO:0000256" key="2">
    <source>
        <dbReference type="ARBA" id="ARBA00022475"/>
    </source>
</evidence>
<evidence type="ECO:0000259" key="9">
    <source>
        <dbReference type="Pfam" id="PF13145"/>
    </source>
</evidence>
<dbReference type="RefSeq" id="WP_213888085.1">
    <property type="nucleotide sequence ID" value="NZ_JAGFNU010000002.1"/>
</dbReference>